<dbReference type="AlphaFoldDB" id="A0A2N8ZBF4"/>
<dbReference type="GO" id="GO:0006508">
    <property type="term" value="P:proteolysis"/>
    <property type="evidence" value="ECO:0007669"/>
    <property type="project" value="UniProtKB-KW"/>
</dbReference>
<evidence type="ECO:0000256" key="8">
    <source>
        <dbReference type="ARBA" id="ARBA00060568"/>
    </source>
</evidence>
<evidence type="ECO:0000256" key="1">
    <source>
        <dbReference type="ARBA" id="ARBA00001947"/>
    </source>
</evidence>
<dbReference type="KEGG" id="vta:A1260"/>
<accession>A0A2N8ZBF4</accession>
<dbReference type="NCBIfam" id="NF008652">
    <property type="entry name" value="PRK11649.1"/>
    <property type="match status" value="1"/>
</dbReference>
<name>A0A2N8ZBF4_9VIBR</name>
<feature type="region of interest" description="Disordered" evidence="9">
    <location>
        <begin position="45"/>
        <end position="84"/>
    </location>
</feature>
<evidence type="ECO:0000256" key="6">
    <source>
        <dbReference type="ARBA" id="ARBA00022833"/>
    </source>
</evidence>
<feature type="domain" description="M23ase beta-sheet core" evidence="10">
    <location>
        <begin position="315"/>
        <end position="408"/>
    </location>
</feature>
<evidence type="ECO:0000256" key="2">
    <source>
        <dbReference type="ARBA" id="ARBA00004196"/>
    </source>
</evidence>
<evidence type="ECO:0000256" key="3">
    <source>
        <dbReference type="ARBA" id="ARBA00022670"/>
    </source>
</evidence>
<dbReference type="GO" id="GO:0046872">
    <property type="term" value="F:metal ion binding"/>
    <property type="evidence" value="ECO:0007669"/>
    <property type="project" value="UniProtKB-KW"/>
</dbReference>
<feature type="region of interest" description="Disordered" evidence="9">
    <location>
        <begin position="298"/>
        <end position="318"/>
    </location>
</feature>
<evidence type="ECO:0000256" key="7">
    <source>
        <dbReference type="ARBA" id="ARBA00023049"/>
    </source>
</evidence>
<evidence type="ECO:0000259" key="10">
    <source>
        <dbReference type="Pfam" id="PF01551"/>
    </source>
</evidence>
<dbReference type="GO" id="GO:0030313">
    <property type="term" value="C:cell envelope"/>
    <property type="evidence" value="ECO:0007669"/>
    <property type="project" value="UniProtKB-SubCell"/>
</dbReference>
<organism evidence="13 14">
    <name type="scientific">Vibrio tapetis subsp. tapetis</name>
    <dbReference type="NCBI Taxonomy" id="1671868"/>
    <lineage>
        <taxon>Bacteria</taxon>
        <taxon>Pseudomonadati</taxon>
        <taxon>Pseudomonadota</taxon>
        <taxon>Gammaproteobacteria</taxon>
        <taxon>Vibrionales</taxon>
        <taxon>Vibrionaceae</taxon>
        <taxon>Vibrio</taxon>
    </lineage>
</organism>
<dbReference type="Proteomes" id="UP000235828">
    <property type="component" value="Chromosome A"/>
</dbReference>
<feature type="domain" description="Opacity-associated protein A-like N-terminal" evidence="11">
    <location>
        <begin position="11"/>
        <end position="38"/>
    </location>
</feature>
<dbReference type="Pfam" id="PF19425">
    <property type="entry name" value="Csd3_N2"/>
    <property type="match status" value="1"/>
</dbReference>
<keyword evidence="5" id="KW-0378">Hydrolase</keyword>
<dbReference type="InterPro" id="IPR011055">
    <property type="entry name" value="Dup_hybrid_motif"/>
</dbReference>
<dbReference type="FunFam" id="2.70.70.10:FF:000002">
    <property type="entry name" value="Murein DD-endopeptidase MepM"/>
    <property type="match status" value="1"/>
</dbReference>
<dbReference type="InterPro" id="IPR013731">
    <property type="entry name" value="OapA_N"/>
</dbReference>
<dbReference type="PANTHER" id="PTHR21666">
    <property type="entry name" value="PEPTIDASE-RELATED"/>
    <property type="match status" value="1"/>
</dbReference>
<dbReference type="InterPro" id="IPR045834">
    <property type="entry name" value="Csd3_N2"/>
</dbReference>
<keyword evidence="4" id="KW-0479">Metal-binding</keyword>
<protein>
    <submittedName>
        <fullName evidence="13">Putative Cell wall endopeptidase, family M23</fullName>
    </submittedName>
</protein>
<dbReference type="Gene3D" id="3.10.450.350">
    <property type="match status" value="2"/>
</dbReference>
<comment type="cofactor">
    <cofactor evidence="1">
        <name>Zn(2+)</name>
        <dbReference type="ChEBI" id="CHEBI:29105"/>
    </cofactor>
</comment>
<dbReference type="Gene3D" id="2.70.70.10">
    <property type="entry name" value="Glucose Permease (Domain IIA)"/>
    <property type="match status" value="1"/>
</dbReference>
<dbReference type="SUPFAM" id="SSF51261">
    <property type="entry name" value="Duplicated hybrid motif"/>
    <property type="match status" value="1"/>
</dbReference>
<dbReference type="Pfam" id="PF08525">
    <property type="entry name" value="OapA_N"/>
    <property type="match status" value="1"/>
</dbReference>
<evidence type="ECO:0000256" key="4">
    <source>
        <dbReference type="ARBA" id="ARBA00022723"/>
    </source>
</evidence>
<comment type="pathway">
    <text evidence="8">Cell wall degradation; peptidoglycan degradation.</text>
</comment>
<comment type="subcellular location">
    <subcellularLocation>
        <location evidence="2">Cell envelope</location>
    </subcellularLocation>
</comment>
<dbReference type="CDD" id="cd12797">
    <property type="entry name" value="M23_peptidase"/>
    <property type="match status" value="1"/>
</dbReference>
<evidence type="ECO:0000313" key="14">
    <source>
        <dbReference type="Proteomes" id="UP000235828"/>
    </source>
</evidence>
<evidence type="ECO:0000259" key="11">
    <source>
        <dbReference type="Pfam" id="PF08525"/>
    </source>
</evidence>
<evidence type="ECO:0000256" key="5">
    <source>
        <dbReference type="ARBA" id="ARBA00022801"/>
    </source>
</evidence>
<dbReference type="EMBL" id="LT960611">
    <property type="protein sequence ID" value="SON49239.1"/>
    <property type="molecule type" value="Genomic_DNA"/>
</dbReference>
<keyword evidence="14" id="KW-1185">Reference proteome</keyword>
<dbReference type="PANTHER" id="PTHR21666:SF292">
    <property type="entry name" value="MUREIN DD-ENDOPEPTIDASE MEPM"/>
    <property type="match status" value="1"/>
</dbReference>
<dbReference type="GO" id="GO:0004222">
    <property type="term" value="F:metalloendopeptidase activity"/>
    <property type="evidence" value="ECO:0007669"/>
    <property type="project" value="TreeGrafter"/>
</dbReference>
<keyword evidence="3" id="KW-0645">Protease</keyword>
<dbReference type="RefSeq" id="WP_102521940.1">
    <property type="nucleotide sequence ID" value="NZ_LT960611.1"/>
</dbReference>
<evidence type="ECO:0000256" key="9">
    <source>
        <dbReference type="SAM" id="MobiDB-lite"/>
    </source>
</evidence>
<feature type="domain" description="Csd3-like second N-terminal" evidence="12">
    <location>
        <begin position="180"/>
        <end position="303"/>
    </location>
</feature>
<gene>
    <name evidence="13" type="ORF">VTAP4600_A1260</name>
</gene>
<feature type="compositionally biased region" description="Polar residues" evidence="9">
    <location>
        <begin position="52"/>
        <end position="78"/>
    </location>
</feature>
<proteinExistence type="predicted"/>
<keyword evidence="6" id="KW-0862">Zinc</keyword>
<dbReference type="Pfam" id="PF01551">
    <property type="entry name" value="Peptidase_M23"/>
    <property type="match status" value="1"/>
</dbReference>
<keyword evidence="7" id="KW-0482">Metalloprotease</keyword>
<dbReference type="OrthoDB" id="9805070at2"/>
<dbReference type="InterPro" id="IPR016047">
    <property type="entry name" value="M23ase_b-sheet_dom"/>
</dbReference>
<reference evidence="13 14" key="1">
    <citation type="submission" date="2017-10" db="EMBL/GenBank/DDBJ databases">
        <authorList>
            <person name="Banno H."/>
            <person name="Chua N.-H."/>
        </authorList>
    </citation>
    <scope>NUCLEOTIDE SEQUENCE [LARGE SCALE GENOMIC DNA]</scope>
    <source>
        <strain evidence="13">Vibrio tapetis CECT4600</strain>
    </source>
</reference>
<evidence type="ECO:0000313" key="13">
    <source>
        <dbReference type="EMBL" id="SON49239.1"/>
    </source>
</evidence>
<dbReference type="InterPro" id="IPR050570">
    <property type="entry name" value="Cell_wall_metabolism_enzyme"/>
</dbReference>
<sequence>MKNIQNAASSWQRFPKKHRLSILSLATLTMVALLWRPSSIEIASDSRKPVDMSTTQRSVLGDQNSEPLGEQIDSNSPEFSAPKDELEQEISSAQQTHRHVIAKNELLGSIFEQYGLTQNDMYSLIAANRSIERINPGMTLEWSLGEGGKITELKLERNVKDADLYTWEDGRYHYERVETQGEMQPVLLHGRITDSFYNAARSAGLSEGQIITIAKAMQWKFDLGRQAKKGDRFAVQLEREFIDGKAVGRGEIKALLYQSGSREYAAIQYQDGNFYDEKGQSLARAFDRLPTSKRYRISSPFNPNRKHPVTGRIAPHNGTDFATPIGTPIYATGDGVVVKAQKHALAGNYVVIKHGREYMTRFLHLHRILVKKGDTVTRGQKIALSGNTGRSTGPHLHYELIKNSRPVNAMKVPLPQASPVPSNQRTRFVATAESVLSSLRDQI</sequence>
<evidence type="ECO:0000259" key="12">
    <source>
        <dbReference type="Pfam" id="PF19425"/>
    </source>
</evidence>